<dbReference type="Pfam" id="PF00535">
    <property type="entry name" value="Glycos_transf_2"/>
    <property type="match status" value="1"/>
</dbReference>
<organism evidence="9 10">
    <name type="scientific">Thiorhodococcus mannitoliphagus</name>
    <dbReference type="NCBI Taxonomy" id="329406"/>
    <lineage>
        <taxon>Bacteria</taxon>
        <taxon>Pseudomonadati</taxon>
        <taxon>Pseudomonadota</taxon>
        <taxon>Gammaproteobacteria</taxon>
        <taxon>Chromatiales</taxon>
        <taxon>Chromatiaceae</taxon>
        <taxon>Thiorhodococcus</taxon>
    </lineage>
</organism>
<evidence type="ECO:0000313" key="10">
    <source>
        <dbReference type="Proteomes" id="UP000471640"/>
    </source>
</evidence>
<dbReference type="GO" id="GO:0005886">
    <property type="term" value="C:plasma membrane"/>
    <property type="evidence" value="ECO:0007669"/>
    <property type="project" value="TreeGrafter"/>
</dbReference>
<dbReference type="GO" id="GO:0016757">
    <property type="term" value="F:glycosyltransferase activity"/>
    <property type="evidence" value="ECO:0007669"/>
    <property type="project" value="UniProtKB-KW"/>
</dbReference>
<dbReference type="InterPro" id="IPR029044">
    <property type="entry name" value="Nucleotide-diphossugar_trans"/>
</dbReference>
<feature type="transmembrane region" description="Helical" evidence="7">
    <location>
        <begin position="265"/>
        <end position="285"/>
    </location>
</feature>
<dbReference type="Gene3D" id="3.90.550.10">
    <property type="entry name" value="Spore Coat Polysaccharide Biosynthesis Protein SpsA, Chain A"/>
    <property type="match status" value="1"/>
</dbReference>
<evidence type="ECO:0000256" key="5">
    <source>
        <dbReference type="ARBA" id="ARBA00022989"/>
    </source>
</evidence>
<keyword evidence="5 7" id="KW-1133">Transmembrane helix</keyword>
<sequence>MSSLISLVVPAFNEVLSIRRNVTVILAATDGEPEVELILVDDGSTDGTTAEIVRIAAEDPRIRSLHFTRNFGKEAAIHAGLAESKGDCAIVLDADLQHPPELIPEMIRHWRSGFAVVECVKIDRGRESWLAKSFARVFYWVLGRFAGMDLRDHSDFKLLDRAVVEFYHALPERRRFFRGLIYWAGYPTARIPFHVAERELGVTRWSRLNLLRYAIDNLTSFSSVPLHMITFLGTVTLAIGMLIGVSSLYQKLMGVALDGFTTVNLLLIIIGGSLMIALGIIGHYVGRLYDEIKGRPPYLLKAPPRDAQ</sequence>
<evidence type="ECO:0000256" key="7">
    <source>
        <dbReference type="SAM" id="Phobius"/>
    </source>
</evidence>
<gene>
    <name evidence="9" type="ORF">G3480_16145</name>
</gene>
<dbReference type="AlphaFoldDB" id="A0A6P1DXV9"/>
<dbReference type="EMBL" id="JAAIJR010000070">
    <property type="protein sequence ID" value="NEX21821.1"/>
    <property type="molecule type" value="Genomic_DNA"/>
</dbReference>
<accession>A0A6P1DXV9</accession>
<keyword evidence="4 7" id="KW-0812">Transmembrane</keyword>
<dbReference type="RefSeq" id="WP_164654925.1">
    <property type="nucleotide sequence ID" value="NZ_JAAIJR010000070.1"/>
</dbReference>
<feature type="transmembrane region" description="Helical" evidence="7">
    <location>
        <begin position="226"/>
        <end position="245"/>
    </location>
</feature>
<evidence type="ECO:0000256" key="6">
    <source>
        <dbReference type="ARBA" id="ARBA00023136"/>
    </source>
</evidence>
<keyword evidence="10" id="KW-1185">Reference proteome</keyword>
<evidence type="ECO:0000256" key="3">
    <source>
        <dbReference type="ARBA" id="ARBA00022679"/>
    </source>
</evidence>
<comment type="caution">
    <text evidence="9">The sequence shown here is derived from an EMBL/GenBank/DDBJ whole genome shotgun (WGS) entry which is preliminary data.</text>
</comment>
<dbReference type="InterPro" id="IPR050256">
    <property type="entry name" value="Glycosyltransferase_2"/>
</dbReference>
<protein>
    <submittedName>
        <fullName evidence="9">Glycosyltransferase family 2 protein</fullName>
    </submittedName>
</protein>
<evidence type="ECO:0000313" key="9">
    <source>
        <dbReference type="EMBL" id="NEX21821.1"/>
    </source>
</evidence>
<feature type="domain" description="Glycosyltransferase 2-like" evidence="8">
    <location>
        <begin position="6"/>
        <end position="140"/>
    </location>
</feature>
<evidence type="ECO:0000256" key="4">
    <source>
        <dbReference type="ARBA" id="ARBA00022692"/>
    </source>
</evidence>
<name>A0A6P1DXV9_9GAMM</name>
<evidence type="ECO:0000259" key="8">
    <source>
        <dbReference type="Pfam" id="PF00535"/>
    </source>
</evidence>
<dbReference type="InterPro" id="IPR001173">
    <property type="entry name" value="Glyco_trans_2-like"/>
</dbReference>
<dbReference type="CDD" id="cd04187">
    <property type="entry name" value="DPM1_like_bac"/>
    <property type="match status" value="1"/>
</dbReference>
<evidence type="ECO:0000256" key="1">
    <source>
        <dbReference type="ARBA" id="ARBA00004141"/>
    </source>
</evidence>
<proteinExistence type="predicted"/>
<reference evidence="9 10" key="2">
    <citation type="submission" date="2020-02" db="EMBL/GenBank/DDBJ databases">
        <title>Genome sequences of Thiorhodococcus mannitoliphagus and Thiorhodococcus minor, purple sulfur photosynthetic bacteria in the gammaproteobacterial family, Chromatiaceae.</title>
        <authorList>
            <person name="Aviles F.A."/>
            <person name="Meyer T.E."/>
            <person name="Kyndt J.A."/>
        </authorList>
    </citation>
    <scope>NUCLEOTIDE SEQUENCE [LARGE SCALE GENOMIC DNA]</scope>
    <source>
        <strain evidence="9 10">DSM 18266</strain>
    </source>
</reference>
<dbReference type="PANTHER" id="PTHR48090:SF1">
    <property type="entry name" value="PROPHAGE BACTOPRENOL GLUCOSYL TRANSFERASE HOMOLOG"/>
    <property type="match status" value="1"/>
</dbReference>
<keyword evidence="6 7" id="KW-0472">Membrane</keyword>
<dbReference type="PANTHER" id="PTHR48090">
    <property type="entry name" value="UNDECAPRENYL-PHOSPHATE 4-DEOXY-4-FORMAMIDO-L-ARABINOSE TRANSFERASE-RELATED"/>
    <property type="match status" value="1"/>
</dbReference>
<keyword evidence="2" id="KW-0328">Glycosyltransferase</keyword>
<evidence type="ECO:0000256" key="2">
    <source>
        <dbReference type="ARBA" id="ARBA00022676"/>
    </source>
</evidence>
<dbReference type="Proteomes" id="UP000471640">
    <property type="component" value="Unassembled WGS sequence"/>
</dbReference>
<dbReference type="SUPFAM" id="SSF53448">
    <property type="entry name" value="Nucleotide-diphospho-sugar transferases"/>
    <property type="match status" value="1"/>
</dbReference>
<comment type="subcellular location">
    <subcellularLocation>
        <location evidence="1">Membrane</location>
        <topology evidence="1">Multi-pass membrane protein</topology>
    </subcellularLocation>
</comment>
<keyword evidence="3 9" id="KW-0808">Transferase</keyword>
<reference evidence="10" key="1">
    <citation type="journal article" date="2020" name="Microbiol. Resour. Announc.">
        <title>Draft Genome Sequences of Thiorhodococcus mannitoliphagus and Thiorhodococcus minor, Purple Sulfur Photosynthetic Bacteria in the Gammaproteobacterial Family Chromatiaceae.</title>
        <authorList>
            <person name="Aviles F.A."/>
            <person name="Meyer T.E."/>
            <person name="Kyndt J.A."/>
        </authorList>
    </citation>
    <scope>NUCLEOTIDE SEQUENCE [LARGE SCALE GENOMIC DNA]</scope>
    <source>
        <strain evidence="10">DSM 18266</strain>
    </source>
</reference>